<evidence type="ECO:0000256" key="2">
    <source>
        <dbReference type="ARBA" id="ARBA00022679"/>
    </source>
</evidence>
<dbReference type="InterPro" id="IPR002201">
    <property type="entry name" value="Glyco_trans_9"/>
</dbReference>
<accession>A0AAW4L493</accession>
<keyword evidence="1" id="KW-0328">Glycosyltransferase</keyword>
<dbReference type="GO" id="GO:0009244">
    <property type="term" value="P:lipopolysaccharide core region biosynthetic process"/>
    <property type="evidence" value="ECO:0007669"/>
    <property type="project" value="TreeGrafter"/>
</dbReference>
<organism evidence="4 5">
    <name type="scientific">Geoanaerobacter pelophilus</name>
    <dbReference type="NCBI Taxonomy" id="60036"/>
    <lineage>
        <taxon>Bacteria</taxon>
        <taxon>Pseudomonadati</taxon>
        <taxon>Thermodesulfobacteriota</taxon>
        <taxon>Desulfuromonadia</taxon>
        <taxon>Geobacterales</taxon>
        <taxon>Geobacteraceae</taxon>
        <taxon>Geoanaerobacter</taxon>
    </lineage>
</organism>
<keyword evidence="3" id="KW-1133">Transmembrane helix</keyword>
<dbReference type="EMBL" id="JAHCVJ010000006">
    <property type="protein sequence ID" value="MBT0665564.1"/>
    <property type="molecule type" value="Genomic_DNA"/>
</dbReference>
<dbReference type="PANTHER" id="PTHR30160:SF1">
    <property type="entry name" value="LIPOPOLYSACCHARIDE 1,2-N-ACETYLGLUCOSAMINETRANSFERASE-RELATED"/>
    <property type="match status" value="1"/>
</dbReference>
<dbReference type="SUPFAM" id="SSF53756">
    <property type="entry name" value="UDP-Glycosyltransferase/glycogen phosphorylase"/>
    <property type="match status" value="1"/>
</dbReference>
<keyword evidence="5" id="KW-1185">Reference proteome</keyword>
<comment type="caution">
    <text evidence="4">The sequence shown here is derived from an EMBL/GenBank/DDBJ whole genome shotgun (WGS) entry which is preliminary data.</text>
</comment>
<keyword evidence="2" id="KW-0808">Transferase</keyword>
<dbReference type="Gene3D" id="3.40.50.2000">
    <property type="entry name" value="Glycogen Phosphorylase B"/>
    <property type="match status" value="2"/>
</dbReference>
<reference evidence="4 5" key="1">
    <citation type="submission" date="2021-05" db="EMBL/GenBank/DDBJ databases">
        <title>The draft genome of Geobacter pelophilus DSM 12255.</title>
        <authorList>
            <person name="Xu Z."/>
            <person name="Masuda Y."/>
            <person name="Itoh H."/>
            <person name="Senoo K."/>
        </authorList>
    </citation>
    <scope>NUCLEOTIDE SEQUENCE [LARGE SCALE GENOMIC DNA]</scope>
    <source>
        <strain evidence="4 5">DSM 12255</strain>
    </source>
</reference>
<dbReference type="AlphaFoldDB" id="A0AAW4L493"/>
<evidence type="ECO:0000256" key="3">
    <source>
        <dbReference type="SAM" id="Phobius"/>
    </source>
</evidence>
<sequence>MRNRRRTVKPPESILIVCIRLIGDVILTTPLIGLLKEAYPEAAIDILVGKGTGEFLEKDPRVRRVLYSEKGGKGYFREIFRRYDLAINMNASDRGNSAVLFAGRRQRVGFYLGRSFWKDVWKRLFFTHSLEFQENIPVARYCELVADALSIPGKRLQVKVFWDATDESKVSAILKGHNCATPFFVVHPFARWIYKYWKFDRFAAVSDAIAERYGLQPVWTSSPAAEEKRLLNEAADLCRTRPVLIAGELTLNQMTCLISRAAFYLGLDTAVTHLAASTGIPMVALYGPTFTSRWFPWHNDGDPAQGSPETRGVLQRGNIVVLQKDLECVPCGKAGCDDGGDAESPCLAAIGVDEVLMAVGLLLKDEAVARSVIEEKMKHV</sequence>
<dbReference type="GO" id="GO:0005829">
    <property type="term" value="C:cytosol"/>
    <property type="evidence" value="ECO:0007669"/>
    <property type="project" value="TreeGrafter"/>
</dbReference>
<dbReference type="PANTHER" id="PTHR30160">
    <property type="entry name" value="TETRAACYLDISACCHARIDE 4'-KINASE-RELATED"/>
    <property type="match status" value="1"/>
</dbReference>
<evidence type="ECO:0000313" key="4">
    <source>
        <dbReference type="EMBL" id="MBT0665564.1"/>
    </source>
</evidence>
<name>A0AAW4L493_9BACT</name>
<evidence type="ECO:0000313" key="5">
    <source>
        <dbReference type="Proteomes" id="UP000811899"/>
    </source>
</evidence>
<evidence type="ECO:0000256" key="1">
    <source>
        <dbReference type="ARBA" id="ARBA00022676"/>
    </source>
</evidence>
<keyword evidence="3" id="KW-0472">Membrane</keyword>
<dbReference type="GO" id="GO:0008713">
    <property type="term" value="F:ADP-heptose-lipopolysaccharide heptosyltransferase activity"/>
    <property type="evidence" value="ECO:0007669"/>
    <property type="project" value="TreeGrafter"/>
</dbReference>
<dbReference type="Pfam" id="PF01075">
    <property type="entry name" value="Glyco_transf_9"/>
    <property type="match status" value="1"/>
</dbReference>
<gene>
    <name evidence="4" type="ORF">KI809_14745</name>
</gene>
<protein>
    <submittedName>
        <fullName evidence="4">Glycosyltransferase family 9 protein</fullName>
    </submittedName>
</protein>
<keyword evidence="3" id="KW-0812">Transmembrane</keyword>
<dbReference type="Proteomes" id="UP000811899">
    <property type="component" value="Unassembled WGS sequence"/>
</dbReference>
<proteinExistence type="predicted"/>
<dbReference type="CDD" id="cd03789">
    <property type="entry name" value="GT9_LPS_heptosyltransferase"/>
    <property type="match status" value="1"/>
</dbReference>
<feature type="transmembrane region" description="Helical" evidence="3">
    <location>
        <begin position="12"/>
        <end position="35"/>
    </location>
</feature>
<dbReference type="InterPro" id="IPR051199">
    <property type="entry name" value="LPS_LOS_Heptosyltrfase"/>
</dbReference>